<evidence type="ECO:0000313" key="3">
    <source>
        <dbReference type="EMBL" id="AIF68549.1"/>
    </source>
</evidence>
<evidence type="ECO:0000256" key="1">
    <source>
        <dbReference type="PROSITE-ProRule" id="PRU00339"/>
    </source>
</evidence>
<dbReference type="PANTHER" id="PTHR10098:SF108">
    <property type="entry name" value="TETRATRICOPEPTIDE REPEAT PROTEIN 28"/>
    <property type="match status" value="1"/>
</dbReference>
<keyword evidence="4" id="KW-1185">Reference proteome</keyword>
<dbReference type="InterPro" id="IPR011990">
    <property type="entry name" value="TPR-like_helical_dom_sf"/>
</dbReference>
<dbReference type="PANTHER" id="PTHR10098">
    <property type="entry name" value="RAPSYN-RELATED"/>
    <property type="match status" value="1"/>
</dbReference>
<reference evidence="4" key="1">
    <citation type="submission" date="2013-06" db="EMBL/GenBank/DDBJ databases">
        <title>Complete Genome Sequence of Hyperthermophilic Palaeococcus pacificus DY20341T, Isolated from a Deep-Sea Hydrothermal Sediments.</title>
        <authorList>
            <person name="Zeng X."/>
            <person name="Shao Z."/>
        </authorList>
    </citation>
    <scope>NUCLEOTIDE SEQUENCE [LARGE SCALE GENOMIC DNA]</scope>
    <source>
        <strain evidence="4">DY20341</strain>
    </source>
</reference>
<dbReference type="RefSeq" id="WP_048164026.1">
    <property type="nucleotide sequence ID" value="NZ_CP006019.1"/>
</dbReference>
<dbReference type="OrthoDB" id="85636at2157"/>
<name>A0A075LQF6_9EURY</name>
<dbReference type="AlphaFoldDB" id="A0A075LQF6"/>
<sequence>MEEFSKALEVKDCEKILELLDDYLHTVEREDQIIELLEKLEDAAVECESYDLAHEIAHIYAHLNKEEKIIEPYKRILEKVKENEEKYIQALYHLADAYEHFGFLEEAINAYEELLNLERKRGDETEEALTLAHLALAHEELEDLEKAIEFMEQAREKFQKLNDELNYLISLVDLAHFYYEAGKDEKAEELIREVLKKPRSDEIEVNALLVKSEIEAERENYREAFKDISKAMLKALETDENLFLFAFETLQNFLEALFNEKLFEEVYENVDVLVNAFDDVNKDYANFFNALGELAKLKEGQEKAKARFEELYTSIENEELREILNDFKEKGVKFLNIGL</sequence>
<dbReference type="eggNOG" id="arCOG03043">
    <property type="taxonomic scope" value="Archaea"/>
</dbReference>
<proteinExistence type="predicted"/>
<dbReference type="HOGENOM" id="CLU_817899_0_0_2"/>
<accession>A0A075LQF6</accession>
<keyword evidence="1" id="KW-0802">TPR repeat</keyword>
<evidence type="ECO:0000313" key="4">
    <source>
        <dbReference type="Proteomes" id="UP000027981"/>
    </source>
</evidence>
<evidence type="ECO:0000256" key="2">
    <source>
        <dbReference type="SAM" id="Coils"/>
    </source>
</evidence>
<dbReference type="InterPro" id="IPR019734">
    <property type="entry name" value="TPR_rpt"/>
</dbReference>
<feature type="repeat" description="TPR" evidence="1">
    <location>
        <begin position="88"/>
        <end position="121"/>
    </location>
</feature>
<dbReference type="STRING" id="1343739.PAP_00515"/>
<dbReference type="SMART" id="SM00028">
    <property type="entry name" value="TPR"/>
    <property type="match status" value="4"/>
</dbReference>
<protein>
    <submittedName>
        <fullName evidence="3">Uncharacterized protein</fullName>
    </submittedName>
</protein>
<feature type="coiled-coil region" evidence="2">
    <location>
        <begin position="134"/>
        <end position="171"/>
    </location>
</feature>
<dbReference type="PROSITE" id="PS50005">
    <property type="entry name" value="TPR"/>
    <property type="match status" value="1"/>
</dbReference>
<organism evidence="3 4">
    <name type="scientific">Palaeococcus pacificus DY20341</name>
    <dbReference type="NCBI Taxonomy" id="1343739"/>
    <lineage>
        <taxon>Archaea</taxon>
        <taxon>Methanobacteriati</taxon>
        <taxon>Methanobacteriota</taxon>
        <taxon>Thermococci</taxon>
        <taxon>Thermococcales</taxon>
        <taxon>Thermococcaceae</taxon>
        <taxon>Palaeococcus</taxon>
    </lineage>
</organism>
<dbReference type="Pfam" id="PF13424">
    <property type="entry name" value="TPR_12"/>
    <property type="match status" value="1"/>
</dbReference>
<dbReference type="EMBL" id="CP006019">
    <property type="protein sequence ID" value="AIF68549.1"/>
    <property type="molecule type" value="Genomic_DNA"/>
</dbReference>
<keyword evidence="2" id="KW-0175">Coiled coil</keyword>
<dbReference type="SUPFAM" id="SSF48452">
    <property type="entry name" value="TPR-like"/>
    <property type="match status" value="1"/>
</dbReference>
<dbReference type="KEGG" id="ppac:PAP_00515"/>
<dbReference type="Gene3D" id="1.25.40.10">
    <property type="entry name" value="Tetratricopeptide repeat domain"/>
    <property type="match status" value="2"/>
</dbReference>
<dbReference type="Pfam" id="PF13176">
    <property type="entry name" value="TPR_7"/>
    <property type="match status" value="1"/>
</dbReference>
<dbReference type="GeneID" id="24841239"/>
<dbReference type="Proteomes" id="UP000027981">
    <property type="component" value="Chromosome"/>
</dbReference>
<gene>
    <name evidence="3" type="ORF">PAP_00515</name>
</gene>
<reference evidence="3 4" key="2">
    <citation type="journal article" date="2015" name="Genome Announc.">
        <title>Complete Genome Sequence of Hyperthermophilic Piezophilic Archaeon Palaeococcus pacificus DY20341T, Isolated from Deep-Sea Hydrothermal Sediments.</title>
        <authorList>
            <person name="Zeng X."/>
            <person name="Jebbar M."/>
            <person name="Shao Z."/>
        </authorList>
    </citation>
    <scope>NUCLEOTIDE SEQUENCE [LARGE SCALE GENOMIC DNA]</scope>
    <source>
        <strain evidence="3 4">DY20341</strain>
    </source>
</reference>